<name>A0AAV0WLX7_9HEMI</name>
<dbReference type="PANTHER" id="PTHR44170:SF6">
    <property type="entry name" value="CONTACTIN"/>
    <property type="match status" value="1"/>
</dbReference>
<reference evidence="4 5" key="1">
    <citation type="submission" date="2023-01" db="EMBL/GenBank/DDBJ databases">
        <authorList>
            <person name="Whitehead M."/>
        </authorList>
    </citation>
    <scope>NUCLEOTIDE SEQUENCE [LARGE SCALE GENOMIC DNA]</scope>
</reference>
<sequence>MTKAEINLPGQPFNASAKAVSPSSILVSWSRPEHGSKSLKEYKLFYKKDSTPEEQFFITKHTEHEITDLSPYTKYSIWVVAYNQNGPGMNSLEVVVVTNITTADKLKTPINLKTNVISPNAIDITTILYVMIACCLLLIFCIGIEMSLLCCKTLNVITLNK</sequence>
<evidence type="ECO:0000313" key="5">
    <source>
        <dbReference type="Proteomes" id="UP001160148"/>
    </source>
</evidence>
<proteinExistence type="predicted"/>
<evidence type="ECO:0000259" key="3">
    <source>
        <dbReference type="PROSITE" id="PS50853"/>
    </source>
</evidence>
<accession>A0AAV0WLX7</accession>
<dbReference type="GO" id="GO:0098609">
    <property type="term" value="P:cell-cell adhesion"/>
    <property type="evidence" value="ECO:0007669"/>
    <property type="project" value="TreeGrafter"/>
</dbReference>
<keyword evidence="1" id="KW-1015">Disulfide bond</keyword>
<dbReference type="PANTHER" id="PTHR44170">
    <property type="entry name" value="PROTEIN SIDEKICK"/>
    <property type="match status" value="1"/>
</dbReference>
<dbReference type="InterPro" id="IPR003961">
    <property type="entry name" value="FN3_dom"/>
</dbReference>
<dbReference type="InterPro" id="IPR013783">
    <property type="entry name" value="Ig-like_fold"/>
</dbReference>
<dbReference type="EMBL" id="CARXXK010000002">
    <property type="protein sequence ID" value="CAI6356758.1"/>
    <property type="molecule type" value="Genomic_DNA"/>
</dbReference>
<organism evidence="4 5">
    <name type="scientific">Macrosiphum euphorbiae</name>
    <name type="common">potato aphid</name>
    <dbReference type="NCBI Taxonomy" id="13131"/>
    <lineage>
        <taxon>Eukaryota</taxon>
        <taxon>Metazoa</taxon>
        <taxon>Ecdysozoa</taxon>
        <taxon>Arthropoda</taxon>
        <taxon>Hexapoda</taxon>
        <taxon>Insecta</taxon>
        <taxon>Pterygota</taxon>
        <taxon>Neoptera</taxon>
        <taxon>Paraneoptera</taxon>
        <taxon>Hemiptera</taxon>
        <taxon>Sternorrhyncha</taxon>
        <taxon>Aphidomorpha</taxon>
        <taxon>Aphidoidea</taxon>
        <taxon>Aphididae</taxon>
        <taxon>Macrosiphini</taxon>
        <taxon>Macrosiphum</taxon>
    </lineage>
</organism>
<feature type="transmembrane region" description="Helical" evidence="2">
    <location>
        <begin position="127"/>
        <end position="151"/>
    </location>
</feature>
<dbReference type="Gene3D" id="2.60.40.10">
    <property type="entry name" value="Immunoglobulins"/>
    <property type="match status" value="1"/>
</dbReference>
<dbReference type="SMART" id="SM00060">
    <property type="entry name" value="FN3"/>
    <property type="match status" value="1"/>
</dbReference>
<dbReference type="PROSITE" id="PS50853">
    <property type="entry name" value="FN3"/>
    <property type="match status" value="1"/>
</dbReference>
<feature type="domain" description="Fibronectin type-III" evidence="3">
    <location>
        <begin position="11"/>
        <end position="104"/>
    </location>
</feature>
<keyword evidence="2" id="KW-0812">Transmembrane</keyword>
<keyword evidence="2" id="KW-1133">Transmembrane helix</keyword>
<keyword evidence="5" id="KW-1185">Reference proteome</keyword>
<dbReference type="InterPro" id="IPR036116">
    <property type="entry name" value="FN3_sf"/>
</dbReference>
<evidence type="ECO:0000256" key="1">
    <source>
        <dbReference type="ARBA" id="ARBA00023157"/>
    </source>
</evidence>
<dbReference type="SUPFAM" id="SSF49265">
    <property type="entry name" value="Fibronectin type III"/>
    <property type="match status" value="1"/>
</dbReference>
<evidence type="ECO:0000256" key="2">
    <source>
        <dbReference type="SAM" id="Phobius"/>
    </source>
</evidence>
<evidence type="ECO:0000313" key="4">
    <source>
        <dbReference type="EMBL" id="CAI6356758.1"/>
    </source>
</evidence>
<dbReference type="Pfam" id="PF00041">
    <property type="entry name" value="fn3"/>
    <property type="match status" value="1"/>
</dbReference>
<dbReference type="GO" id="GO:0016020">
    <property type="term" value="C:membrane"/>
    <property type="evidence" value="ECO:0007669"/>
    <property type="project" value="UniProtKB-SubCell"/>
</dbReference>
<comment type="caution">
    <text evidence="4">The sequence shown here is derived from an EMBL/GenBank/DDBJ whole genome shotgun (WGS) entry which is preliminary data.</text>
</comment>
<protein>
    <recommendedName>
        <fullName evidence="3">Fibronectin type-III domain-containing protein</fullName>
    </recommendedName>
</protein>
<dbReference type="CDD" id="cd00063">
    <property type="entry name" value="FN3"/>
    <property type="match status" value="1"/>
</dbReference>
<keyword evidence="2" id="KW-0472">Membrane</keyword>
<dbReference type="AlphaFoldDB" id="A0AAV0WLX7"/>
<dbReference type="Proteomes" id="UP001160148">
    <property type="component" value="Unassembled WGS sequence"/>
</dbReference>
<gene>
    <name evidence="4" type="ORF">MEUPH1_LOCUS12459</name>
</gene>